<dbReference type="Pfam" id="PF00486">
    <property type="entry name" value="Trans_reg_C"/>
    <property type="match status" value="1"/>
</dbReference>
<evidence type="ECO:0000313" key="10">
    <source>
        <dbReference type="EMBL" id="SKC20837.1"/>
    </source>
</evidence>
<reference evidence="11" key="1">
    <citation type="submission" date="2017-02" db="EMBL/GenBank/DDBJ databases">
        <authorList>
            <person name="Varghese N."/>
            <person name="Submissions S."/>
        </authorList>
    </citation>
    <scope>NUCLEOTIDE SEQUENCE [LARGE SCALE GENOMIC DNA]</scope>
    <source>
        <strain evidence="11">DSM 22270</strain>
    </source>
</reference>
<gene>
    <name evidence="10" type="ORF">SAMN05660293_05730</name>
</gene>
<dbReference type="OrthoDB" id="5343479at2"/>
<protein>
    <submittedName>
        <fullName evidence="10">DNA-binding response regulator, OmpR family, contains REC and winged-helix (WHTH) domain</fullName>
    </submittedName>
</protein>
<dbReference type="CDD" id="cd00383">
    <property type="entry name" value="trans_reg_C"/>
    <property type="match status" value="1"/>
</dbReference>
<dbReference type="SMART" id="SM00448">
    <property type="entry name" value="REC"/>
    <property type="match status" value="1"/>
</dbReference>
<keyword evidence="5" id="KW-0804">Transcription</keyword>
<dbReference type="InterPro" id="IPR039420">
    <property type="entry name" value="WalR-like"/>
</dbReference>
<dbReference type="GO" id="GO:0000976">
    <property type="term" value="F:transcription cis-regulatory region binding"/>
    <property type="evidence" value="ECO:0007669"/>
    <property type="project" value="TreeGrafter"/>
</dbReference>
<dbReference type="PROSITE" id="PS50110">
    <property type="entry name" value="RESPONSE_REGULATORY"/>
    <property type="match status" value="1"/>
</dbReference>
<dbReference type="InterPro" id="IPR001789">
    <property type="entry name" value="Sig_transdc_resp-reg_receiver"/>
</dbReference>
<dbReference type="Proteomes" id="UP000190897">
    <property type="component" value="Unassembled WGS sequence"/>
</dbReference>
<dbReference type="GO" id="GO:0006355">
    <property type="term" value="P:regulation of DNA-templated transcription"/>
    <property type="evidence" value="ECO:0007669"/>
    <property type="project" value="InterPro"/>
</dbReference>
<dbReference type="Gene3D" id="6.10.250.690">
    <property type="match status" value="1"/>
</dbReference>
<keyword evidence="1 6" id="KW-0597">Phosphoprotein</keyword>
<feature type="domain" description="Response regulatory" evidence="8">
    <location>
        <begin position="2"/>
        <end position="116"/>
    </location>
</feature>
<organism evidence="10 11">
    <name type="scientific">Dyadobacter psychrophilus</name>
    <dbReference type="NCBI Taxonomy" id="651661"/>
    <lineage>
        <taxon>Bacteria</taxon>
        <taxon>Pseudomonadati</taxon>
        <taxon>Bacteroidota</taxon>
        <taxon>Cytophagia</taxon>
        <taxon>Cytophagales</taxon>
        <taxon>Spirosomataceae</taxon>
        <taxon>Dyadobacter</taxon>
    </lineage>
</organism>
<evidence type="ECO:0000259" key="8">
    <source>
        <dbReference type="PROSITE" id="PS50110"/>
    </source>
</evidence>
<keyword evidence="11" id="KW-1185">Reference proteome</keyword>
<feature type="domain" description="OmpR/PhoB-type" evidence="9">
    <location>
        <begin position="124"/>
        <end position="224"/>
    </location>
</feature>
<evidence type="ECO:0000313" key="11">
    <source>
        <dbReference type="Proteomes" id="UP000190897"/>
    </source>
</evidence>
<dbReference type="GO" id="GO:0032993">
    <property type="term" value="C:protein-DNA complex"/>
    <property type="evidence" value="ECO:0007669"/>
    <property type="project" value="TreeGrafter"/>
</dbReference>
<keyword evidence="3" id="KW-0805">Transcription regulation</keyword>
<dbReference type="AlphaFoldDB" id="A0A1T5HJH4"/>
<feature type="modified residue" description="4-aspartylphosphate" evidence="6">
    <location>
        <position position="51"/>
    </location>
</feature>
<dbReference type="RefSeq" id="WP_082218139.1">
    <property type="nucleotide sequence ID" value="NZ_FUZA01000021.1"/>
</dbReference>
<sequence length="224" mass="25433">MKLLVIEDEESLLQSIVEYFTQEDFLCEGAGSYRQGIEKMEDFQYDCIILDINLPGGSGLELLKYLRKNKKSEGVIIISARSSLDDKIAGLDLGADDYLTKPFHLSELFARVKSLIRRQYASGSDTLEISHMKVNLLLKTVEWGGKQVVLTKNEYDLLLFMLTNKNRVVSRQAIAEHIYGEETDNLASFDFVYSHVKNLKKKMKEKGCGDLLQTVYGLGYKLSI</sequence>
<dbReference type="SUPFAM" id="SSF52172">
    <property type="entry name" value="CheY-like"/>
    <property type="match status" value="1"/>
</dbReference>
<dbReference type="PANTHER" id="PTHR48111">
    <property type="entry name" value="REGULATOR OF RPOS"/>
    <property type="match status" value="1"/>
</dbReference>
<dbReference type="PANTHER" id="PTHR48111:SF22">
    <property type="entry name" value="REGULATOR OF RPOS"/>
    <property type="match status" value="1"/>
</dbReference>
<dbReference type="EMBL" id="FUZA01000021">
    <property type="protein sequence ID" value="SKC20837.1"/>
    <property type="molecule type" value="Genomic_DNA"/>
</dbReference>
<dbReference type="Gene3D" id="1.10.10.10">
    <property type="entry name" value="Winged helix-like DNA-binding domain superfamily/Winged helix DNA-binding domain"/>
    <property type="match status" value="1"/>
</dbReference>
<evidence type="ECO:0000256" key="5">
    <source>
        <dbReference type="ARBA" id="ARBA00023163"/>
    </source>
</evidence>
<evidence type="ECO:0000256" key="3">
    <source>
        <dbReference type="ARBA" id="ARBA00023015"/>
    </source>
</evidence>
<name>A0A1T5HJH4_9BACT</name>
<evidence type="ECO:0000256" key="7">
    <source>
        <dbReference type="PROSITE-ProRule" id="PRU01091"/>
    </source>
</evidence>
<accession>A0A1T5HJH4</accession>
<dbReference type="InterPro" id="IPR036388">
    <property type="entry name" value="WH-like_DNA-bd_sf"/>
</dbReference>
<feature type="DNA-binding region" description="OmpR/PhoB-type" evidence="7">
    <location>
        <begin position="124"/>
        <end position="224"/>
    </location>
</feature>
<evidence type="ECO:0000256" key="2">
    <source>
        <dbReference type="ARBA" id="ARBA00023012"/>
    </source>
</evidence>
<dbReference type="SMART" id="SM00862">
    <property type="entry name" value="Trans_reg_C"/>
    <property type="match status" value="1"/>
</dbReference>
<evidence type="ECO:0000259" key="9">
    <source>
        <dbReference type="PROSITE" id="PS51755"/>
    </source>
</evidence>
<dbReference type="Pfam" id="PF00072">
    <property type="entry name" value="Response_reg"/>
    <property type="match status" value="1"/>
</dbReference>
<dbReference type="GO" id="GO:0000156">
    <property type="term" value="F:phosphorelay response regulator activity"/>
    <property type="evidence" value="ECO:0007669"/>
    <property type="project" value="TreeGrafter"/>
</dbReference>
<keyword evidence="2" id="KW-0902">Two-component regulatory system</keyword>
<dbReference type="InterPro" id="IPR001867">
    <property type="entry name" value="OmpR/PhoB-type_DNA-bd"/>
</dbReference>
<keyword evidence="4 7" id="KW-0238">DNA-binding</keyword>
<proteinExistence type="predicted"/>
<dbReference type="GO" id="GO:0005829">
    <property type="term" value="C:cytosol"/>
    <property type="evidence" value="ECO:0007669"/>
    <property type="project" value="TreeGrafter"/>
</dbReference>
<evidence type="ECO:0000256" key="4">
    <source>
        <dbReference type="ARBA" id="ARBA00023125"/>
    </source>
</evidence>
<dbReference type="Gene3D" id="3.40.50.2300">
    <property type="match status" value="1"/>
</dbReference>
<dbReference type="CDD" id="cd17624">
    <property type="entry name" value="REC_OmpR_PmrA-like"/>
    <property type="match status" value="1"/>
</dbReference>
<evidence type="ECO:0000256" key="1">
    <source>
        <dbReference type="ARBA" id="ARBA00022553"/>
    </source>
</evidence>
<dbReference type="InterPro" id="IPR011006">
    <property type="entry name" value="CheY-like_superfamily"/>
</dbReference>
<dbReference type="STRING" id="651661.SAMN05660293_05730"/>
<dbReference type="PROSITE" id="PS51755">
    <property type="entry name" value="OMPR_PHOB"/>
    <property type="match status" value="1"/>
</dbReference>
<evidence type="ECO:0000256" key="6">
    <source>
        <dbReference type="PROSITE-ProRule" id="PRU00169"/>
    </source>
</evidence>